<name>A0A2S6IG90_9FLAO</name>
<dbReference type="OrthoDB" id="5431540at2"/>
<dbReference type="EMBL" id="PTJE01000007">
    <property type="protein sequence ID" value="PPK93232.1"/>
    <property type="molecule type" value="Genomic_DNA"/>
</dbReference>
<organism evidence="1 2">
    <name type="scientific">Nonlabens xylanidelens</name>
    <dbReference type="NCBI Taxonomy" id="191564"/>
    <lineage>
        <taxon>Bacteria</taxon>
        <taxon>Pseudomonadati</taxon>
        <taxon>Bacteroidota</taxon>
        <taxon>Flavobacteriia</taxon>
        <taxon>Flavobacteriales</taxon>
        <taxon>Flavobacteriaceae</taxon>
        <taxon>Nonlabens</taxon>
    </lineage>
</organism>
<gene>
    <name evidence="1" type="ORF">LY01_02517</name>
</gene>
<dbReference type="Pfam" id="PF06037">
    <property type="entry name" value="DUF922"/>
    <property type="match status" value="1"/>
</dbReference>
<accession>A0A2S6IG90</accession>
<evidence type="ECO:0000313" key="1">
    <source>
        <dbReference type="EMBL" id="PPK93232.1"/>
    </source>
</evidence>
<keyword evidence="2" id="KW-1185">Reference proteome</keyword>
<proteinExistence type="predicted"/>
<dbReference type="InterPro" id="IPR010321">
    <property type="entry name" value="DUF922"/>
</dbReference>
<reference evidence="1 2" key="1">
    <citation type="submission" date="2018-02" db="EMBL/GenBank/DDBJ databases">
        <title>Genomic Encyclopedia of Archaeal and Bacterial Type Strains, Phase II (KMG-II): from individual species to whole genera.</title>
        <authorList>
            <person name="Goeker M."/>
        </authorList>
    </citation>
    <scope>NUCLEOTIDE SEQUENCE [LARGE SCALE GENOMIC DNA]</scope>
    <source>
        <strain evidence="1 2">DSM 16809</strain>
    </source>
</reference>
<dbReference type="Proteomes" id="UP000239002">
    <property type="component" value="Unassembled WGS sequence"/>
</dbReference>
<dbReference type="RefSeq" id="WP_104516189.1">
    <property type="nucleotide sequence ID" value="NZ_MQVW01000012.1"/>
</dbReference>
<evidence type="ECO:0000313" key="2">
    <source>
        <dbReference type="Proteomes" id="UP000239002"/>
    </source>
</evidence>
<sequence length="179" mass="20949">MKILFSCILLILSFNFNDDPRERFSYQEHSQLTWQDFKGVPPQGAHHFASVNCGMGYSFSSKSIDGDLKVDVQVTSYFYPQLSWKKNINESNAALLAHEQLHWDISELYARKLRAAFTKYVPQKNPKKEIDFIFRKFEKDRQQLQSKYDGETNHGLIKDAQEIWSIKIKEELFKTSAES</sequence>
<protein>
    <submittedName>
        <fullName evidence="1">Uncharacterized protein DUF922</fullName>
    </submittedName>
</protein>
<comment type="caution">
    <text evidence="1">The sequence shown here is derived from an EMBL/GenBank/DDBJ whole genome shotgun (WGS) entry which is preliminary data.</text>
</comment>
<dbReference type="AlphaFoldDB" id="A0A2S6IG90"/>